<dbReference type="Gene3D" id="1.20.1220.12">
    <property type="entry name" value="Malate synthase, domain III"/>
    <property type="match status" value="1"/>
</dbReference>
<feature type="domain" description="Malate synthase TIM barrel" evidence="8">
    <location>
        <begin position="164"/>
        <end position="408"/>
    </location>
</feature>
<dbReference type="Pfam" id="PF20656">
    <property type="entry name" value="MS_N"/>
    <property type="match status" value="1"/>
</dbReference>
<evidence type="ECO:0000313" key="11">
    <source>
        <dbReference type="EMBL" id="CAG8702748.1"/>
    </source>
</evidence>
<dbReference type="GO" id="GO:0004474">
    <property type="term" value="F:malate synthase activity"/>
    <property type="evidence" value="ECO:0007669"/>
    <property type="project" value="UniProtKB-EC"/>
</dbReference>
<dbReference type="GO" id="GO:0005782">
    <property type="term" value="C:peroxisomal matrix"/>
    <property type="evidence" value="ECO:0007669"/>
    <property type="project" value="TreeGrafter"/>
</dbReference>
<evidence type="ECO:0000256" key="6">
    <source>
        <dbReference type="ARBA" id="ARBA00047918"/>
    </source>
</evidence>
<dbReference type="InterPro" id="IPR048356">
    <property type="entry name" value="MS_N"/>
</dbReference>
<accession>A0A9N9N524</accession>
<dbReference type="CDD" id="cd00727">
    <property type="entry name" value="malate_synt_A"/>
    <property type="match status" value="1"/>
</dbReference>
<evidence type="ECO:0000259" key="8">
    <source>
        <dbReference type="Pfam" id="PF01274"/>
    </source>
</evidence>
<dbReference type="FunFam" id="3.20.20.360:FF:000001">
    <property type="entry name" value="Malate synthase"/>
    <property type="match status" value="1"/>
</dbReference>
<dbReference type="Proteomes" id="UP000789405">
    <property type="component" value="Unassembled WGS sequence"/>
</dbReference>
<comment type="catalytic activity">
    <reaction evidence="6 7">
        <text>glyoxylate + acetyl-CoA + H2O = (S)-malate + CoA + H(+)</text>
        <dbReference type="Rhea" id="RHEA:18181"/>
        <dbReference type="ChEBI" id="CHEBI:15377"/>
        <dbReference type="ChEBI" id="CHEBI:15378"/>
        <dbReference type="ChEBI" id="CHEBI:15589"/>
        <dbReference type="ChEBI" id="CHEBI:36655"/>
        <dbReference type="ChEBI" id="CHEBI:57287"/>
        <dbReference type="ChEBI" id="CHEBI:57288"/>
        <dbReference type="EC" id="2.3.3.9"/>
    </reaction>
</comment>
<keyword evidence="3 7" id="KW-0329">Glyoxylate bypass</keyword>
<dbReference type="GO" id="GO:0006097">
    <property type="term" value="P:glyoxylate cycle"/>
    <property type="evidence" value="ECO:0007669"/>
    <property type="project" value="UniProtKB-KW"/>
</dbReference>
<dbReference type="PIRSF" id="PIRSF001363">
    <property type="entry name" value="Malate_synth"/>
    <property type="match status" value="1"/>
</dbReference>
<gene>
    <name evidence="11" type="ORF">DERYTH_LOCUS13089</name>
</gene>
<protein>
    <recommendedName>
        <fullName evidence="2 7">Malate synthase</fullName>
        <ecNumber evidence="2 7">2.3.3.9</ecNumber>
    </recommendedName>
</protein>
<proteinExistence type="inferred from homology"/>
<evidence type="ECO:0000259" key="10">
    <source>
        <dbReference type="Pfam" id="PF20659"/>
    </source>
</evidence>
<keyword evidence="4 7" id="KW-0816">Tricarboxylic acid cycle</keyword>
<dbReference type="GO" id="GO:0006099">
    <property type="term" value="P:tricarboxylic acid cycle"/>
    <property type="evidence" value="ECO:0007669"/>
    <property type="project" value="UniProtKB-KW"/>
</dbReference>
<dbReference type="InterPro" id="IPR006252">
    <property type="entry name" value="Malate_synthA"/>
</dbReference>
<evidence type="ECO:0000256" key="2">
    <source>
        <dbReference type="ARBA" id="ARBA00012636"/>
    </source>
</evidence>
<comment type="pathway">
    <text evidence="7">Carbohydrate metabolism; glyoxylate cycle; (S)-malate from isocitrate: step 2/2.</text>
</comment>
<dbReference type="InterPro" id="IPR019830">
    <property type="entry name" value="Malate_synthase_CS"/>
</dbReference>
<dbReference type="PANTHER" id="PTHR42902:SF1">
    <property type="entry name" value="MALATE SYNTHASE 1-RELATED"/>
    <property type="match status" value="1"/>
</dbReference>
<dbReference type="Pfam" id="PF01274">
    <property type="entry name" value="MS_TIM-barrel"/>
    <property type="match status" value="1"/>
</dbReference>
<sequence length="537" mass="60986">MSYNYVPGVLVLAPISDIQTEILTSAALEFVATLHRSFNLTRKNLLRQRVLRQQELDNGVLPNFLPETIHIREDSSWQGACFAPGLVDRRVEITVPIERKMIINALNSGACTYLADFEDSNSPTWNNNINGQVNLRDAIQGTIAYVDPINNKKYELRKDRKLATLIVRPRGWHLEEKHVLIDGEPVSASIFDFALYFFHNAKKTIKIGIGPYFYLPKIESYLESRLWNDIFCAAQDLIGIPQGTIRATVIIETILAAFEMDEIIYELREHSAGLNCGRWDYIFSIIKKFRNNPNFILPNRSDVTMTVPFMDAYVNLLIKTCHHRGVNAIGGTGAQIPIKNDSEANKIALNKVRVDKYREVKAGLDGTWVSHPALVKISFEIFNEHLKAKNQIYAKRENVNVTALDLLNMNIPGSITESGIRNNISVGITYIESWLRGVGCISMNNLMEATATAEIARSQLWQWAKHKVSSIEGKVITGEYLLKLLDEEVIKLEKQLGPQKFYASKYILSKKYLESQITGKDYTEFITTLLYEEITSY</sequence>
<feature type="domain" description="Malate synthase N-terminal" evidence="9">
    <location>
        <begin position="9"/>
        <end position="68"/>
    </location>
</feature>
<dbReference type="OrthoDB" id="186072at2759"/>
<keyword evidence="5 7" id="KW-0808">Transferase</keyword>
<evidence type="ECO:0000256" key="4">
    <source>
        <dbReference type="ARBA" id="ARBA00022532"/>
    </source>
</evidence>
<comment type="caution">
    <text evidence="11">The sequence shown here is derived from an EMBL/GenBank/DDBJ whole genome shotgun (WGS) entry which is preliminary data.</text>
</comment>
<comment type="similarity">
    <text evidence="1 7">Belongs to the malate synthase family.</text>
</comment>
<dbReference type="FunFam" id="1.20.1220.12:FF:000001">
    <property type="entry name" value="Malate synthase"/>
    <property type="match status" value="1"/>
</dbReference>
<name>A0A9N9N524_9GLOM</name>
<dbReference type="Pfam" id="PF20659">
    <property type="entry name" value="MS_C"/>
    <property type="match status" value="1"/>
</dbReference>
<evidence type="ECO:0000256" key="1">
    <source>
        <dbReference type="ARBA" id="ARBA00006394"/>
    </source>
</evidence>
<dbReference type="NCBIfam" id="TIGR01344">
    <property type="entry name" value="malate_syn_A"/>
    <property type="match status" value="1"/>
</dbReference>
<dbReference type="SUPFAM" id="SSF51645">
    <property type="entry name" value="Malate synthase G"/>
    <property type="match status" value="1"/>
</dbReference>
<dbReference type="PROSITE" id="PS00510">
    <property type="entry name" value="MALATE_SYNTHASE"/>
    <property type="match status" value="1"/>
</dbReference>
<evidence type="ECO:0000256" key="7">
    <source>
        <dbReference type="RuleBase" id="RU000555"/>
    </source>
</evidence>
<dbReference type="EC" id="2.3.3.9" evidence="2 7"/>
<dbReference type="AlphaFoldDB" id="A0A9N9N524"/>
<dbReference type="InterPro" id="IPR044856">
    <property type="entry name" value="Malate_synth_C_sf"/>
</dbReference>
<dbReference type="InterPro" id="IPR048355">
    <property type="entry name" value="MS_C"/>
</dbReference>
<evidence type="ECO:0000313" key="12">
    <source>
        <dbReference type="Proteomes" id="UP000789405"/>
    </source>
</evidence>
<evidence type="ECO:0000256" key="5">
    <source>
        <dbReference type="ARBA" id="ARBA00022679"/>
    </source>
</evidence>
<dbReference type="PANTHER" id="PTHR42902">
    <property type="entry name" value="MALATE SYNTHASE"/>
    <property type="match status" value="1"/>
</dbReference>
<dbReference type="Gene3D" id="3.20.20.360">
    <property type="entry name" value="Malate synthase, domain 3"/>
    <property type="match status" value="1"/>
</dbReference>
<reference evidence="11" key="1">
    <citation type="submission" date="2021-06" db="EMBL/GenBank/DDBJ databases">
        <authorList>
            <person name="Kallberg Y."/>
            <person name="Tangrot J."/>
            <person name="Rosling A."/>
        </authorList>
    </citation>
    <scope>NUCLEOTIDE SEQUENCE</scope>
    <source>
        <strain evidence="11">MA453B</strain>
    </source>
</reference>
<keyword evidence="12" id="KW-1185">Reference proteome</keyword>
<dbReference type="EMBL" id="CAJVPY010008946">
    <property type="protein sequence ID" value="CAG8702748.1"/>
    <property type="molecule type" value="Genomic_DNA"/>
</dbReference>
<dbReference type="InterPro" id="IPR001465">
    <property type="entry name" value="Malate_synthase_TIM"/>
</dbReference>
<evidence type="ECO:0000256" key="3">
    <source>
        <dbReference type="ARBA" id="ARBA00022435"/>
    </source>
</evidence>
<organism evidence="11 12">
    <name type="scientific">Dentiscutata erythropus</name>
    <dbReference type="NCBI Taxonomy" id="1348616"/>
    <lineage>
        <taxon>Eukaryota</taxon>
        <taxon>Fungi</taxon>
        <taxon>Fungi incertae sedis</taxon>
        <taxon>Mucoromycota</taxon>
        <taxon>Glomeromycotina</taxon>
        <taxon>Glomeromycetes</taxon>
        <taxon>Diversisporales</taxon>
        <taxon>Gigasporaceae</taxon>
        <taxon>Dentiscutata</taxon>
    </lineage>
</organism>
<dbReference type="InterPro" id="IPR011076">
    <property type="entry name" value="Malate_synth_sf"/>
</dbReference>
<evidence type="ECO:0000259" key="9">
    <source>
        <dbReference type="Pfam" id="PF20656"/>
    </source>
</evidence>
<feature type="domain" description="Malate synthase C-terminal" evidence="10">
    <location>
        <begin position="415"/>
        <end position="534"/>
    </location>
</feature>
<dbReference type="InterPro" id="IPR046363">
    <property type="entry name" value="MS_N_TIM-barrel_dom"/>
</dbReference>